<comment type="similarity">
    <text evidence="1">Belongs to the UPF0462 family.</text>
</comment>
<name>A0A812CHS3_ACAPH</name>
<sequence length="155" mass="17127">MTSAICADPAATNTTSCPLQNRCDELGPPPVNVEPNKNNSDISEHAGALLLPDPNFEFTIKTEWNGVPYTKESPVKIRIDGVGEFVRLQVDAPLYNNTAPPKGQRGYPYPGLYNYEVVEAFFLNNDDQYLEVELSPHGEHLVLLLNGRRNSVVVS</sequence>
<dbReference type="Proteomes" id="UP000597762">
    <property type="component" value="Unassembled WGS sequence"/>
</dbReference>
<dbReference type="AlphaFoldDB" id="A0A812CHS3"/>
<proteinExistence type="inferred from homology"/>
<dbReference type="PANTHER" id="PTHR31475">
    <property type="entry name" value="UPF0462 PROTEIN"/>
    <property type="match status" value="1"/>
</dbReference>
<dbReference type="OrthoDB" id="10056816at2759"/>
<accession>A0A812CHS3</accession>
<reference evidence="2" key="1">
    <citation type="submission" date="2021-01" db="EMBL/GenBank/DDBJ databases">
        <authorList>
            <person name="Li R."/>
            <person name="Bekaert M."/>
        </authorList>
    </citation>
    <scope>NUCLEOTIDE SEQUENCE</scope>
    <source>
        <strain evidence="2">Farmed</strain>
    </source>
</reference>
<gene>
    <name evidence="2" type="ORF">SPHA_36279</name>
</gene>
<dbReference type="EMBL" id="CAHIKZ030001583">
    <property type="protein sequence ID" value="CAE1268827.1"/>
    <property type="molecule type" value="Genomic_DNA"/>
</dbReference>
<protein>
    <submittedName>
        <fullName evidence="2">Uncharacterized protein</fullName>
    </submittedName>
</protein>
<organism evidence="2 3">
    <name type="scientific">Acanthosepion pharaonis</name>
    <name type="common">Pharaoh cuttlefish</name>
    <name type="synonym">Sepia pharaonis</name>
    <dbReference type="NCBI Taxonomy" id="158019"/>
    <lineage>
        <taxon>Eukaryota</taxon>
        <taxon>Metazoa</taxon>
        <taxon>Spiralia</taxon>
        <taxon>Lophotrochozoa</taxon>
        <taxon>Mollusca</taxon>
        <taxon>Cephalopoda</taxon>
        <taxon>Coleoidea</taxon>
        <taxon>Decapodiformes</taxon>
        <taxon>Sepiida</taxon>
        <taxon>Sepiina</taxon>
        <taxon>Sepiidae</taxon>
        <taxon>Acanthosepion</taxon>
    </lineage>
</organism>
<evidence type="ECO:0000313" key="2">
    <source>
        <dbReference type="EMBL" id="CAE1268827.1"/>
    </source>
</evidence>
<keyword evidence="3" id="KW-1185">Reference proteome</keyword>
<dbReference type="PANTHER" id="PTHR31475:SF5">
    <property type="entry name" value="UPF0462 PROTEIN C4ORF33 HOMOLOG"/>
    <property type="match status" value="1"/>
</dbReference>
<evidence type="ECO:0000256" key="1">
    <source>
        <dbReference type="ARBA" id="ARBA00038085"/>
    </source>
</evidence>
<comment type="caution">
    <text evidence="2">The sequence shown here is derived from an EMBL/GenBank/DDBJ whole genome shotgun (WGS) entry which is preliminary data.</text>
</comment>
<evidence type="ECO:0000313" key="3">
    <source>
        <dbReference type="Proteomes" id="UP000597762"/>
    </source>
</evidence>